<evidence type="ECO:0000313" key="2">
    <source>
        <dbReference type="Proteomes" id="UP000821845"/>
    </source>
</evidence>
<dbReference type="Proteomes" id="UP000821845">
    <property type="component" value="Chromosome 4"/>
</dbReference>
<proteinExistence type="predicted"/>
<gene>
    <name evidence="1" type="ORF">HPB50_006490</name>
</gene>
<organism evidence="1 2">
    <name type="scientific">Hyalomma asiaticum</name>
    <name type="common">Tick</name>
    <dbReference type="NCBI Taxonomy" id="266040"/>
    <lineage>
        <taxon>Eukaryota</taxon>
        <taxon>Metazoa</taxon>
        <taxon>Ecdysozoa</taxon>
        <taxon>Arthropoda</taxon>
        <taxon>Chelicerata</taxon>
        <taxon>Arachnida</taxon>
        <taxon>Acari</taxon>
        <taxon>Parasitiformes</taxon>
        <taxon>Ixodida</taxon>
        <taxon>Ixodoidea</taxon>
        <taxon>Ixodidae</taxon>
        <taxon>Hyalomminae</taxon>
        <taxon>Hyalomma</taxon>
    </lineage>
</organism>
<keyword evidence="2" id="KW-1185">Reference proteome</keyword>
<dbReference type="EMBL" id="CM023484">
    <property type="protein sequence ID" value="KAH6932508.1"/>
    <property type="molecule type" value="Genomic_DNA"/>
</dbReference>
<comment type="caution">
    <text evidence="1">The sequence shown here is derived from an EMBL/GenBank/DDBJ whole genome shotgun (WGS) entry which is preliminary data.</text>
</comment>
<evidence type="ECO:0000313" key="1">
    <source>
        <dbReference type="EMBL" id="KAH6932508.1"/>
    </source>
</evidence>
<sequence length="153" mass="16126">MAAAPAAAGRLRLASNHVSAAGGAVGRGPIRPMAARAPPPPPLRAPSDSSDEDYRECCCLTQCLRTCNAKQVRAPAVCTPSALFVCPAPVAGRALPYPLPECRCCTVFVRYTASRIVRAFHVLVLRCFPCTSGCGFATAPPVCLPICFARLRL</sequence>
<accession>A0ACB7SFK4</accession>
<name>A0ACB7SFK4_HYAAI</name>
<reference evidence="1" key="1">
    <citation type="submission" date="2020-05" db="EMBL/GenBank/DDBJ databases">
        <title>Large-scale comparative analyses of tick genomes elucidate their genetic diversity and vector capacities.</title>
        <authorList>
            <person name="Jia N."/>
            <person name="Wang J."/>
            <person name="Shi W."/>
            <person name="Du L."/>
            <person name="Sun Y."/>
            <person name="Zhan W."/>
            <person name="Jiang J."/>
            <person name="Wang Q."/>
            <person name="Zhang B."/>
            <person name="Ji P."/>
            <person name="Sakyi L.B."/>
            <person name="Cui X."/>
            <person name="Yuan T."/>
            <person name="Jiang B."/>
            <person name="Yang W."/>
            <person name="Lam T.T.-Y."/>
            <person name="Chang Q."/>
            <person name="Ding S."/>
            <person name="Wang X."/>
            <person name="Zhu J."/>
            <person name="Ruan X."/>
            <person name="Zhao L."/>
            <person name="Wei J."/>
            <person name="Que T."/>
            <person name="Du C."/>
            <person name="Cheng J."/>
            <person name="Dai P."/>
            <person name="Han X."/>
            <person name="Huang E."/>
            <person name="Gao Y."/>
            <person name="Liu J."/>
            <person name="Shao H."/>
            <person name="Ye R."/>
            <person name="Li L."/>
            <person name="Wei W."/>
            <person name="Wang X."/>
            <person name="Wang C."/>
            <person name="Yang T."/>
            <person name="Huo Q."/>
            <person name="Li W."/>
            <person name="Guo W."/>
            <person name="Chen H."/>
            <person name="Zhou L."/>
            <person name="Ni X."/>
            <person name="Tian J."/>
            <person name="Zhou Y."/>
            <person name="Sheng Y."/>
            <person name="Liu T."/>
            <person name="Pan Y."/>
            <person name="Xia L."/>
            <person name="Li J."/>
            <person name="Zhao F."/>
            <person name="Cao W."/>
        </authorList>
    </citation>
    <scope>NUCLEOTIDE SEQUENCE</scope>
    <source>
        <strain evidence="1">Hyas-2018</strain>
    </source>
</reference>
<protein>
    <submittedName>
        <fullName evidence="1">Uncharacterized protein</fullName>
    </submittedName>
</protein>